<dbReference type="GO" id="GO:0005506">
    <property type="term" value="F:iron ion binding"/>
    <property type="evidence" value="ECO:0007669"/>
    <property type="project" value="InterPro"/>
</dbReference>
<dbReference type="PANTHER" id="PTHR24286">
    <property type="entry name" value="CYTOCHROME P450 26"/>
    <property type="match status" value="1"/>
</dbReference>
<dbReference type="PRINTS" id="PR00385">
    <property type="entry name" value="P450"/>
</dbReference>
<dbReference type="GO" id="GO:0004497">
    <property type="term" value="F:monooxygenase activity"/>
    <property type="evidence" value="ECO:0007669"/>
    <property type="project" value="UniProtKB-KW"/>
</dbReference>
<dbReference type="InterPro" id="IPR002401">
    <property type="entry name" value="Cyt_P450_E_grp-I"/>
</dbReference>
<evidence type="ECO:0000256" key="1">
    <source>
        <dbReference type="ARBA" id="ARBA00022723"/>
    </source>
</evidence>
<comment type="cofactor">
    <cofactor evidence="3">
        <name>heme</name>
        <dbReference type="ChEBI" id="CHEBI:30413"/>
    </cofactor>
</comment>
<dbReference type="InterPro" id="IPR001128">
    <property type="entry name" value="Cyt_P450"/>
</dbReference>
<evidence type="ECO:0008006" key="7">
    <source>
        <dbReference type="Google" id="ProtNLM"/>
    </source>
</evidence>
<evidence type="ECO:0000256" key="2">
    <source>
        <dbReference type="ARBA" id="ARBA00023004"/>
    </source>
</evidence>
<comment type="caution">
    <text evidence="5">The sequence shown here is derived from an EMBL/GenBank/DDBJ whole genome shotgun (WGS) entry which is preliminary data.</text>
</comment>
<dbReference type="GO" id="GO:0016132">
    <property type="term" value="P:brassinosteroid biosynthetic process"/>
    <property type="evidence" value="ECO:0007669"/>
    <property type="project" value="TreeGrafter"/>
</dbReference>
<dbReference type="GO" id="GO:0020037">
    <property type="term" value="F:heme binding"/>
    <property type="evidence" value="ECO:0007669"/>
    <property type="project" value="InterPro"/>
</dbReference>
<dbReference type="OrthoDB" id="1879696at2759"/>
<feature type="binding site" description="axial binding residue" evidence="3">
    <location>
        <position position="130"/>
    </location>
    <ligand>
        <name>heme</name>
        <dbReference type="ChEBI" id="CHEBI:30413"/>
    </ligand>
    <ligandPart>
        <name>Fe</name>
        <dbReference type="ChEBI" id="CHEBI:18248"/>
    </ligandPart>
</feature>
<dbReference type="Proteomes" id="UP000639772">
    <property type="component" value="Chromosome 13"/>
</dbReference>
<dbReference type="EMBL" id="JADCNM010000013">
    <property type="protein sequence ID" value="KAG0456628.1"/>
    <property type="molecule type" value="Genomic_DNA"/>
</dbReference>
<dbReference type="AlphaFoldDB" id="A0A835PPP3"/>
<dbReference type="Pfam" id="PF00067">
    <property type="entry name" value="p450"/>
    <property type="match status" value="1"/>
</dbReference>
<evidence type="ECO:0000256" key="4">
    <source>
        <dbReference type="RuleBase" id="RU000461"/>
    </source>
</evidence>
<evidence type="ECO:0000313" key="5">
    <source>
        <dbReference type="EMBL" id="KAG0456628.1"/>
    </source>
</evidence>
<dbReference type="GO" id="GO:0016705">
    <property type="term" value="F:oxidoreductase activity, acting on paired donors, with incorporation or reduction of molecular oxygen"/>
    <property type="evidence" value="ECO:0007669"/>
    <property type="project" value="InterPro"/>
</dbReference>
<dbReference type="InterPro" id="IPR017972">
    <property type="entry name" value="Cyt_P450_CS"/>
</dbReference>
<keyword evidence="1 3" id="KW-0479">Metal-binding</keyword>
<reference evidence="5 6" key="1">
    <citation type="journal article" date="2020" name="Nat. Food">
        <title>A phased Vanilla planifolia genome enables genetic improvement of flavour and production.</title>
        <authorList>
            <person name="Hasing T."/>
            <person name="Tang H."/>
            <person name="Brym M."/>
            <person name="Khazi F."/>
            <person name="Huang T."/>
            <person name="Chambers A.H."/>
        </authorList>
    </citation>
    <scope>NUCLEOTIDE SEQUENCE [LARGE SCALE GENOMIC DNA]</scope>
    <source>
        <tissue evidence="5">Leaf</tissue>
    </source>
</reference>
<keyword evidence="2 3" id="KW-0408">Iron</keyword>
<evidence type="ECO:0000313" key="6">
    <source>
        <dbReference type="Proteomes" id="UP000639772"/>
    </source>
</evidence>
<proteinExistence type="inferred from homology"/>
<name>A0A835PPP3_VANPL</name>
<sequence length="149" mass="17514">MTWGLYYLAKHPEILEKVKEEARLIKKQKHKWELLNLEDVKSMKFMSKVAEELVRLANISPFIFRRVAKDDAVINGYKLPKDWKVIVWIRSIHIDSKYYSDPLAFNPDRWTDFKPKLGTYSVFGAGPRHCPGSSYAKHQVMIFLYHACP</sequence>
<keyword evidence="4" id="KW-0560">Oxidoreductase</keyword>
<dbReference type="GO" id="GO:0016125">
    <property type="term" value="P:sterol metabolic process"/>
    <property type="evidence" value="ECO:0007669"/>
    <property type="project" value="TreeGrafter"/>
</dbReference>
<accession>A0A835PPP3</accession>
<comment type="similarity">
    <text evidence="4">Belongs to the cytochrome P450 family.</text>
</comment>
<organism evidence="5 6">
    <name type="scientific">Vanilla planifolia</name>
    <name type="common">Vanilla</name>
    <dbReference type="NCBI Taxonomy" id="51239"/>
    <lineage>
        <taxon>Eukaryota</taxon>
        <taxon>Viridiplantae</taxon>
        <taxon>Streptophyta</taxon>
        <taxon>Embryophyta</taxon>
        <taxon>Tracheophyta</taxon>
        <taxon>Spermatophyta</taxon>
        <taxon>Magnoliopsida</taxon>
        <taxon>Liliopsida</taxon>
        <taxon>Asparagales</taxon>
        <taxon>Orchidaceae</taxon>
        <taxon>Vanilloideae</taxon>
        <taxon>Vanilleae</taxon>
        <taxon>Vanilla</taxon>
    </lineage>
</organism>
<dbReference type="SUPFAM" id="SSF48264">
    <property type="entry name" value="Cytochrome P450"/>
    <property type="match status" value="1"/>
</dbReference>
<dbReference type="InterPro" id="IPR036396">
    <property type="entry name" value="Cyt_P450_sf"/>
</dbReference>
<dbReference type="PANTHER" id="PTHR24286:SF12">
    <property type="entry name" value="CYTOCHROME P450 FAMILY PROTEIN, EXPRESSED"/>
    <property type="match status" value="1"/>
</dbReference>
<gene>
    <name evidence="5" type="ORF">HPP92_024416</name>
</gene>
<evidence type="ECO:0000256" key="3">
    <source>
        <dbReference type="PIRSR" id="PIRSR602401-1"/>
    </source>
</evidence>
<protein>
    <recommendedName>
        <fullName evidence="7">Cytochrome P450</fullName>
    </recommendedName>
</protein>
<keyword evidence="3 4" id="KW-0349">Heme</keyword>
<dbReference type="PRINTS" id="PR00463">
    <property type="entry name" value="EP450I"/>
</dbReference>
<dbReference type="GO" id="GO:0010268">
    <property type="term" value="P:brassinosteroid homeostasis"/>
    <property type="evidence" value="ECO:0007669"/>
    <property type="project" value="TreeGrafter"/>
</dbReference>
<keyword evidence="4" id="KW-0503">Monooxygenase</keyword>
<dbReference type="Gene3D" id="1.10.630.10">
    <property type="entry name" value="Cytochrome P450"/>
    <property type="match status" value="1"/>
</dbReference>
<dbReference type="PROSITE" id="PS00086">
    <property type="entry name" value="CYTOCHROME_P450"/>
    <property type="match status" value="1"/>
</dbReference>